<sequence>MAGRNHGPSCNLTLGTDTKQRQILSSLRYIFPRKCSSISVQHHRTVTTITTSLRSRCIAPKSGSEQSMSITEADLEKRWQNHTNATFADTERRAVHNFNATTHERTFESQSCEEILFQDVKGSTLFRTDGSGQMRLPGNIRVRAKGGWARCL</sequence>
<dbReference type="Proteomes" id="UP000800094">
    <property type="component" value="Unassembled WGS sequence"/>
</dbReference>
<dbReference type="OrthoDB" id="3783360at2759"/>
<evidence type="ECO:0000313" key="1">
    <source>
        <dbReference type="EMBL" id="KAF2240281.1"/>
    </source>
</evidence>
<proteinExistence type="predicted"/>
<dbReference type="EMBL" id="ML987221">
    <property type="protein sequence ID" value="KAF2240281.1"/>
    <property type="molecule type" value="Genomic_DNA"/>
</dbReference>
<gene>
    <name evidence="1" type="ORF">BU26DRAFT_470908</name>
</gene>
<protein>
    <submittedName>
        <fullName evidence="1">Uncharacterized protein</fullName>
    </submittedName>
</protein>
<accession>A0A6A6HQI3</accession>
<name>A0A6A6HQI3_9PLEO</name>
<evidence type="ECO:0000313" key="2">
    <source>
        <dbReference type="Proteomes" id="UP000800094"/>
    </source>
</evidence>
<dbReference type="RefSeq" id="XP_033675285.1">
    <property type="nucleotide sequence ID" value="XM_033825364.1"/>
</dbReference>
<dbReference type="AlphaFoldDB" id="A0A6A6HQI3"/>
<organism evidence="1 2">
    <name type="scientific">Trematosphaeria pertusa</name>
    <dbReference type="NCBI Taxonomy" id="390896"/>
    <lineage>
        <taxon>Eukaryota</taxon>
        <taxon>Fungi</taxon>
        <taxon>Dikarya</taxon>
        <taxon>Ascomycota</taxon>
        <taxon>Pezizomycotina</taxon>
        <taxon>Dothideomycetes</taxon>
        <taxon>Pleosporomycetidae</taxon>
        <taxon>Pleosporales</taxon>
        <taxon>Massarineae</taxon>
        <taxon>Trematosphaeriaceae</taxon>
        <taxon>Trematosphaeria</taxon>
    </lineage>
</organism>
<dbReference type="GeneID" id="54578694"/>
<reference evidence="1" key="1">
    <citation type="journal article" date="2020" name="Stud. Mycol.">
        <title>101 Dothideomycetes genomes: a test case for predicting lifestyles and emergence of pathogens.</title>
        <authorList>
            <person name="Haridas S."/>
            <person name="Albert R."/>
            <person name="Binder M."/>
            <person name="Bloem J."/>
            <person name="Labutti K."/>
            <person name="Salamov A."/>
            <person name="Andreopoulos B."/>
            <person name="Baker S."/>
            <person name="Barry K."/>
            <person name="Bills G."/>
            <person name="Bluhm B."/>
            <person name="Cannon C."/>
            <person name="Castanera R."/>
            <person name="Culley D."/>
            <person name="Daum C."/>
            <person name="Ezra D."/>
            <person name="Gonzalez J."/>
            <person name="Henrissat B."/>
            <person name="Kuo A."/>
            <person name="Liang C."/>
            <person name="Lipzen A."/>
            <person name="Lutzoni F."/>
            <person name="Magnuson J."/>
            <person name="Mondo S."/>
            <person name="Nolan M."/>
            <person name="Ohm R."/>
            <person name="Pangilinan J."/>
            <person name="Park H.-J."/>
            <person name="Ramirez L."/>
            <person name="Alfaro M."/>
            <person name="Sun H."/>
            <person name="Tritt A."/>
            <person name="Yoshinaga Y."/>
            <person name="Zwiers L.-H."/>
            <person name="Turgeon B."/>
            <person name="Goodwin S."/>
            <person name="Spatafora J."/>
            <person name="Crous P."/>
            <person name="Grigoriev I."/>
        </authorList>
    </citation>
    <scope>NUCLEOTIDE SEQUENCE</scope>
    <source>
        <strain evidence="1">CBS 122368</strain>
    </source>
</reference>
<keyword evidence="2" id="KW-1185">Reference proteome</keyword>
<feature type="non-terminal residue" evidence="1">
    <location>
        <position position="1"/>
    </location>
</feature>